<gene>
    <name evidence="2" type="ORF">HNR61_009263</name>
</gene>
<organism evidence="2 3">
    <name type="scientific">Actinomadura namibiensis</name>
    <dbReference type="NCBI Taxonomy" id="182080"/>
    <lineage>
        <taxon>Bacteria</taxon>
        <taxon>Bacillati</taxon>
        <taxon>Actinomycetota</taxon>
        <taxon>Actinomycetes</taxon>
        <taxon>Streptosporangiales</taxon>
        <taxon>Thermomonosporaceae</taxon>
        <taxon>Actinomadura</taxon>
    </lineage>
</organism>
<reference evidence="2 3" key="1">
    <citation type="submission" date="2020-08" db="EMBL/GenBank/DDBJ databases">
        <title>Genomic Encyclopedia of Type Strains, Phase IV (KMG-IV): sequencing the most valuable type-strain genomes for metagenomic binning, comparative biology and taxonomic classification.</title>
        <authorList>
            <person name="Goeker M."/>
        </authorList>
    </citation>
    <scope>NUCLEOTIDE SEQUENCE [LARGE SCALE GENOMIC DNA]</scope>
    <source>
        <strain evidence="2 3">DSM 44197</strain>
    </source>
</reference>
<dbReference type="SUPFAM" id="SSF56235">
    <property type="entry name" value="N-terminal nucleophile aminohydrolases (Ntn hydrolases)"/>
    <property type="match status" value="1"/>
</dbReference>
<dbReference type="InterPro" id="IPR017932">
    <property type="entry name" value="GATase_2_dom"/>
</dbReference>
<dbReference type="PROSITE" id="PS51278">
    <property type="entry name" value="GATASE_TYPE_2"/>
    <property type="match status" value="1"/>
</dbReference>
<evidence type="ECO:0000313" key="2">
    <source>
        <dbReference type="EMBL" id="MBA8957570.1"/>
    </source>
</evidence>
<dbReference type="CDD" id="cd00352">
    <property type="entry name" value="Gn_AT_II"/>
    <property type="match status" value="1"/>
</dbReference>
<dbReference type="AlphaFoldDB" id="A0A7W3M0J5"/>
<dbReference type="Pfam" id="PF13522">
    <property type="entry name" value="GATase_6"/>
    <property type="match status" value="1"/>
</dbReference>
<evidence type="ECO:0000313" key="3">
    <source>
        <dbReference type="Proteomes" id="UP000572680"/>
    </source>
</evidence>
<protein>
    <recommendedName>
        <fullName evidence="1">Glutamine amidotransferase type-2 domain-containing protein</fullName>
    </recommendedName>
</protein>
<feature type="domain" description="Glutamine amidotransferase type-2" evidence="1">
    <location>
        <begin position="1"/>
        <end position="258"/>
    </location>
</feature>
<dbReference type="InterPro" id="IPR029055">
    <property type="entry name" value="Ntn_hydrolases_N"/>
</dbReference>
<proteinExistence type="predicted"/>
<keyword evidence="3" id="KW-1185">Reference proteome</keyword>
<dbReference type="Proteomes" id="UP000572680">
    <property type="component" value="Unassembled WGS sequence"/>
</dbReference>
<name>A0A7W3M0J5_ACTNM</name>
<accession>A0A7W3M0J5</accession>
<dbReference type="RefSeq" id="WP_182849371.1">
    <property type="nucleotide sequence ID" value="NZ_BAAALP010000061.1"/>
</dbReference>
<dbReference type="Gene3D" id="3.60.20.10">
    <property type="entry name" value="Glutamine Phosphoribosylpyrophosphate, subunit 1, domain 1"/>
    <property type="match status" value="1"/>
</dbReference>
<evidence type="ECO:0000259" key="1">
    <source>
        <dbReference type="PROSITE" id="PS51278"/>
    </source>
</evidence>
<dbReference type="EMBL" id="JACJIA010000025">
    <property type="protein sequence ID" value="MBA8957570.1"/>
    <property type="molecule type" value="Genomic_DNA"/>
</dbReference>
<comment type="caution">
    <text evidence="2">The sequence shown here is derived from an EMBL/GenBank/DDBJ whole genome shotgun (WGS) entry which is preliminary data.</text>
</comment>
<sequence>MRSPHADHPDWASDAFVTLGTLAEERGTDSAGAALLTGRPVVAGQEAHANGRADDRRSDVSHDGVRVVKGRGRFSAVWRPDLVPLLDHAPVALGHTRWATQGSPFTLDNASPLVVPGGAAGWVGGEPPASAGVIASHNGDIEAAALRARFPMPPATGTTDSEPVFQALAGCRDGDDVITVLASLVGRAALVWVDRDRPDRVHLARAALSPLVVAVDHEQNLYWASNPRWFRDVERHTRVRFASAVMLREGTYLQIGLAGPAAEWFQPRPRVLARAGFVPTARPWDVDDRVWTGFTDADAAADRATLCHRVAERATGDTGEFAVA</sequence>